<comment type="caution">
    <text evidence="1">The sequence shown here is derived from an EMBL/GenBank/DDBJ whole genome shotgun (WGS) entry which is preliminary data.</text>
</comment>
<sequence length="183" mass="19875">MLTEPGANHTCHYTPCTGACNTPGHSSYTVRLVNRKPGITPLYGSQRHLSLPTPDGPPRQDTCHVHTYGGRICQEDVLKALRICQLEESLQRGKHPGEGLGMTPGIEAVSGRCALSIYGPVETTLEIKSGSPQRGPRTELETVWGRKRVENPGGVSSDSRSISVWNISLPDVLVRWKGRPGSQ</sequence>
<proteinExistence type="predicted"/>
<gene>
    <name evidence="1" type="ORF">GWK47_028222</name>
</gene>
<keyword evidence="2" id="KW-1185">Reference proteome</keyword>
<organism evidence="1 2">
    <name type="scientific">Chionoecetes opilio</name>
    <name type="common">Atlantic snow crab</name>
    <name type="synonym">Cancer opilio</name>
    <dbReference type="NCBI Taxonomy" id="41210"/>
    <lineage>
        <taxon>Eukaryota</taxon>
        <taxon>Metazoa</taxon>
        <taxon>Ecdysozoa</taxon>
        <taxon>Arthropoda</taxon>
        <taxon>Crustacea</taxon>
        <taxon>Multicrustacea</taxon>
        <taxon>Malacostraca</taxon>
        <taxon>Eumalacostraca</taxon>
        <taxon>Eucarida</taxon>
        <taxon>Decapoda</taxon>
        <taxon>Pleocyemata</taxon>
        <taxon>Brachyura</taxon>
        <taxon>Eubrachyura</taxon>
        <taxon>Majoidea</taxon>
        <taxon>Majidae</taxon>
        <taxon>Chionoecetes</taxon>
    </lineage>
</organism>
<name>A0A8J4YXN3_CHIOP</name>
<dbReference type="EMBL" id="JACEEZ010000173">
    <property type="protein sequence ID" value="KAG0730461.1"/>
    <property type="molecule type" value="Genomic_DNA"/>
</dbReference>
<evidence type="ECO:0000313" key="1">
    <source>
        <dbReference type="EMBL" id="KAG0730461.1"/>
    </source>
</evidence>
<accession>A0A8J4YXN3</accession>
<dbReference type="AlphaFoldDB" id="A0A8J4YXN3"/>
<evidence type="ECO:0000313" key="2">
    <source>
        <dbReference type="Proteomes" id="UP000770661"/>
    </source>
</evidence>
<dbReference type="Proteomes" id="UP000770661">
    <property type="component" value="Unassembled WGS sequence"/>
</dbReference>
<protein>
    <submittedName>
        <fullName evidence="1">Uncharacterized protein</fullName>
    </submittedName>
</protein>
<reference evidence="1" key="1">
    <citation type="submission" date="2020-07" db="EMBL/GenBank/DDBJ databases">
        <title>The High-quality genome of the commercially important snow crab, Chionoecetes opilio.</title>
        <authorList>
            <person name="Jeong J.-H."/>
            <person name="Ryu S."/>
        </authorList>
    </citation>
    <scope>NUCLEOTIDE SEQUENCE</scope>
    <source>
        <strain evidence="1">MADBK_172401_WGS</strain>
        <tissue evidence="1">Digestive gland</tissue>
    </source>
</reference>